<dbReference type="Proteomes" id="UP001205906">
    <property type="component" value="Unassembled WGS sequence"/>
</dbReference>
<sequence length="92" mass="9815">MKPGDLALIPAGIGHKRIRGDDGFQVVGGYPVGQSGNIVRPGELEPYEVEQALSLLPLPESDPLTGESGGLLDQWRQFRGDAAISRTIAFKS</sequence>
<dbReference type="EMBL" id="JAMXQS010000004">
    <property type="protein sequence ID" value="MCO6050021.1"/>
    <property type="molecule type" value="Genomic_DNA"/>
</dbReference>
<dbReference type="InterPro" id="IPR047121">
    <property type="entry name" value="YjiB-like"/>
</dbReference>
<evidence type="ECO:0000313" key="2">
    <source>
        <dbReference type="Proteomes" id="UP001205906"/>
    </source>
</evidence>
<dbReference type="PANTHER" id="PTHR36448">
    <property type="entry name" value="BLR7373 PROTEIN"/>
    <property type="match status" value="1"/>
</dbReference>
<accession>A0ABT1C5B9</accession>
<evidence type="ECO:0000313" key="1">
    <source>
        <dbReference type="EMBL" id="MCO6050021.1"/>
    </source>
</evidence>
<name>A0ABT1C5B9_9HYPH</name>
<protein>
    <recommendedName>
        <fullName evidence="3">Cupin type-1 domain-containing protein</fullName>
    </recommendedName>
</protein>
<reference evidence="1 2" key="1">
    <citation type="submission" date="2022-06" db="EMBL/GenBank/DDBJ databases">
        <title>Mesorhizobium sp. strain RP14 Genome sequencing and assembly.</title>
        <authorList>
            <person name="Kim I."/>
        </authorList>
    </citation>
    <scope>NUCLEOTIDE SEQUENCE [LARGE SCALE GENOMIC DNA]</scope>
    <source>
        <strain evidence="2">RP14(2022)</strain>
    </source>
</reference>
<organism evidence="1 2">
    <name type="scientific">Mesorhizobium liriopis</name>
    <dbReference type="NCBI Taxonomy" id="2953882"/>
    <lineage>
        <taxon>Bacteria</taxon>
        <taxon>Pseudomonadati</taxon>
        <taxon>Pseudomonadota</taxon>
        <taxon>Alphaproteobacteria</taxon>
        <taxon>Hyphomicrobiales</taxon>
        <taxon>Phyllobacteriaceae</taxon>
        <taxon>Mesorhizobium</taxon>
    </lineage>
</organism>
<proteinExistence type="predicted"/>
<keyword evidence="2" id="KW-1185">Reference proteome</keyword>
<evidence type="ECO:0008006" key="3">
    <source>
        <dbReference type="Google" id="ProtNLM"/>
    </source>
</evidence>
<comment type="caution">
    <text evidence="1">The sequence shown here is derived from an EMBL/GenBank/DDBJ whole genome shotgun (WGS) entry which is preliminary data.</text>
</comment>
<gene>
    <name evidence="1" type="ORF">NGM99_09475</name>
</gene>
<dbReference type="PANTHER" id="PTHR36448:SF2">
    <property type="entry name" value="CUPIN TYPE-1 DOMAIN-CONTAINING PROTEIN"/>
    <property type="match status" value="1"/>
</dbReference>
<dbReference type="RefSeq" id="WP_252818278.1">
    <property type="nucleotide sequence ID" value="NZ_JAMXQS010000004.1"/>
</dbReference>